<keyword evidence="5" id="KW-0560">Oxidoreductase</keyword>
<organism evidence="8 9">
    <name type="scientific">Rhodococcus pseudokoreensis</name>
    <dbReference type="NCBI Taxonomy" id="2811421"/>
    <lineage>
        <taxon>Bacteria</taxon>
        <taxon>Bacillati</taxon>
        <taxon>Actinomycetota</taxon>
        <taxon>Actinomycetes</taxon>
        <taxon>Mycobacteriales</taxon>
        <taxon>Nocardiaceae</taxon>
        <taxon>Rhodococcus</taxon>
    </lineage>
</organism>
<evidence type="ECO:0000256" key="4">
    <source>
        <dbReference type="ARBA" id="ARBA00022827"/>
    </source>
</evidence>
<evidence type="ECO:0000256" key="2">
    <source>
        <dbReference type="ARBA" id="ARBA00010139"/>
    </source>
</evidence>
<evidence type="ECO:0000256" key="5">
    <source>
        <dbReference type="ARBA" id="ARBA00023002"/>
    </source>
</evidence>
<dbReference type="PANTHER" id="PTHR43872">
    <property type="entry name" value="MONOOXYGENASE, PUTATIVE (AFU_ORTHOLOGUE AFUA_8G02570)-RELATED"/>
    <property type="match status" value="1"/>
</dbReference>
<dbReference type="Proteomes" id="UP000662986">
    <property type="component" value="Chromosome"/>
</dbReference>
<evidence type="ECO:0000313" key="9">
    <source>
        <dbReference type="Proteomes" id="UP000662986"/>
    </source>
</evidence>
<evidence type="ECO:0000256" key="1">
    <source>
        <dbReference type="ARBA" id="ARBA00001974"/>
    </source>
</evidence>
<dbReference type="EMBL" id="CP070619">
    <property type="protein sequence ID" value="QSE91522.1"/>
    <property type="molecule type" value="Genomic_DNA"/>
</dbReference>
<dbReference type="SUPFAM" id="SSF51905">
    <property type="entry name" value="FAD/NAD(P)-binding domain"/>
    <property type="match status" value="1"/>
</dbReference>
<gene>
    <name evidence="8" type="ORF">JWS13_24245</name>
</gene>
<accession>A0A974W6I8</accession>
<dbReference type="InterPro" id="IPR020946">
    <property type="entry name" value="Flavin_mOase-like"/>
</dbReference>
<dbReference type="InterPro" id="IPR036188">
    <property type="entry name" value="FAD/NAD-bd_sf"/>
</dbReference>
<dbReference type="PROSITE" id="PS51257">
    <property type="entry name" value="PROKAR_LIPOPROTEIN"/>
    <property type="match status" value="1"/>
</dbReference>
<keyword evidence="9" id="KW-1185">Reference proteome</keyword>
<dbReference type="Gene3D" id="3.50.50.60">
    <property type="entry name" value="FAD/NAD(P)-binding domain"/>
    <property type="match status" value="3"/>
</dbReference>
<sequence>MKVSTATEHAHIVIIGAGISGVGAACYITEAFPGKKVIILEARGSVGGTWDLFRYPGIRSDSDLHTFAYEFKPWLHETAISEGHMIQDYMRETVEERGIGSLIRFRHEATSADWSSADAEWTLSVRKTLEDGSTEDIRIKAGWVFSATGYYRYDQGYAPTFAGSDDFEGDIIHPQHWPENYDHSDKKVVVIGSGATAITLIPAMATGPQAAAHVTMLQRTPSYILTLPRVDTLNLRLTRMFGEKRGYALTRFKNVWIDWAVVNFLSHFPKQGRKLVRYLTSKELPAGYDVDTHFNPPYEPWDQRLCLAPDGDFFKTIRDGDASVVTDRIERFTKNGILLESGRELDADVIVTATGLNMRFIGGIKQTVDGKPVDPSKTVTYRSSLLSGVPNWAFAMGYTKSSWTLKIGLLMKYYCSLLEYMDERGYDSVVPVADGSMTTQSMFDLSAGYMQRGEDQFPRQGTEAPWQLKTIYRNDQKLYKGPLIDGNLRFGTSGGHEVTPQPEQSAGPRQNPVELLAAVTGKVISR</sequence>
<evidence type="ECO:0000256" key="3">
    <source>
        <dbReference type="ARBA" id="ARBA00022630"/>
    </source>
</evidence>
<feature type="region of interest" description="Disordered" evidence="7">
    <location>
        <begin position="490"/>
        <end position="512"/>
    </location>
</feature>
<evidence type="ECO:0000256" key="6">
    <source>
        <dbReference type="ARBA" id="ARBA00023033"/>
    </source>
</evidence>
<reference evidence="8 9" key="1">
    <citation type="journal article" date="2021" name="Microbiol. Resour. Announc.">
        <title>Complete Genome Sequences of Two Rhodococcus sp. Strains with Large and Linear Chromosomes, Isolated from Apple Rhizosphere.</title>
        <authorList>
            <person name="Benning S."/>
            <person name="Brugnone N."/>
            <person name="Siani R."/>
            <person name="Kublik S."/>
            <person name="Schloter M."/>
            <person name="Rad V."/>
        </authorList>
    </citation>
    <scope>NUCLEOTIDE SEQUENCE [LARGE SCALE GENOMIC DNA]</scope>
    <source>
        <strain evidence="8 9">R79</strain>
    </source>
</reference>
<dbReference type="InterPro" id="IPR051820">
    <property type="entry name" value="FAD-binding_MO"/>
</dbReference>
<evidence type="ECO:0000313" key="8">
    <source>
        <dbReference type="EMBL" id="QSE91522.1"/>
    </source>
</evidence>
<comment type="cofactor">
    <cofactor evidence="1">
        <name>FAD</name>
        <dbReference type="ChEBI" id="CHEBI:57692"/>
    </cofactor>
</comment>
<keyword evidence="6" id="KW-0503">Monooxygenase</keyword>
<dbReference type="PANTHER" id="PTHR43872:SF1">
    <property type="entry name" value="MONOOXYGENASE, PUTATIVE (AFU_ORTHOLOGUE AFUA_8G02570)-RELATED"/>
    <property type="match status" value="1"/>
</dbReference>
<proteinExistence type="inferred from homology"/>
<comment type="similarity">
    <text evidence="2">Belongs to the FAD-binding monooxygenase family.</text>
</comment>
<dbReference type="Pfam" id="PF00743">
    <property type="entry name" value="FMO-like"/>
    <property type="match status" value="1"/>
</dbReference>
<protein>
    <submittedName>
        <fullName evidence="8">NAD(P)/FAD-dependent oxidoreductase</fullName>
    </submittedName>
</protein>
<keyword evidence="3" id="KW-0285">Flavoprotein</keyword>
<dbReference type="RefSeq" id="WP_206007949.1">
    <property type="nucleotide sequence ID" value="NZ_CP070619.1"/>
</dbReference>
<dbReference type="PRINTS" id="PR00368">
    <property type="entry name" value="FADPNR"/>
</dbReference>
<keyword evidence="4" id="KW-0274">FAD</keyword>
<dbReference type="Pfam" id="PF13450">
    <property type="entry name" value="NAD_binding_8"/>
    <property type="match status" value="1"/>
</dbReference>
<evidence type="ECO:0000256" key="7">
    <source>
        <dbReference type="SAM" id="MobiDB-lite"/>
    </source>
</evidence>
<reference evidence="8 9" key="2">
    <citation type="journal article" date="2022" name="Arch. Microbiol.">
        <title>Rhodococcus pseudokoreensis sp. nov. isolated from the rhizosphere of young M26 apple rootstocks.</title>
        <authorList>
            <person name="Kampfer P."/>
            <person name="Glaeser S.P."/>
            <person name="Blom J."/>
            <person name="Wolf J."/>
            <person name="Benning S."/>
            <person name="Schloter M."/>
            <person name="Neumann-Schaal M."/>
        </authorList>
    </citation>
    <scope>NUCLEOTIDE SEQUENCE [LARGE SCALE GENOMIC DNA]</scope>
    <source>
        <strain evidence="8 9">R79</strain>
    </source>
</reference>
<name>A0A974W6I8_9NOCA</name>